<dbReference type="PANTHER" id="PTHR42930:SF3">
    <property type="entry name" value="PHOSPHATE-SPECIFIC TRANSPORT SYSTEM ACCESSORY PROTEIN PHOU"/>
    <property type="match status" value="1"/>
</dbReference>
<gene>
    <name evidence="3" type="primary">phoU</name>
    <name evidence="3" type="ORF">GCM10008983_27630</name>
</gene>
<comment type="caution">
    <text evidence="3">The sequence shown here is derived from an EMBL/GenBank/DDBJ whole genome shotgun (WGS) entry which is preliminary data.</text>
</comment>
<evidence type="ECO:0000313" key="4">
    <source>
        <dbReference type="Proteomes" id="UP001501459"/>
    </source>
</evidence>
<protein>
    <recommendedName>
        <fullName evidence="1">Phosphate-specific transport system accessory protein PhoU</fullName>
    </recommendedName>
</protein>
<evidence type="ECO:0000313" key="3">
    <source>
        <dbReference type="EMBL" id="GAA0447998.1"/>
    </source>
</evidence>
<sequence>MVTREQFETDLKKLKEDIISLSNTSVRALNKAVDTLYNQDLELARNLIDDDKAIDKQQLAINDQTILLIAKQQPVATDLRRLVIALQITTDVERMADNAKNIAKSTLHLGEDHRLTVHPKIKEIRDMAVEMNTIAMKAFEYEDISIAGKLSKMDDNVDRLYELIIKDILNETATNQEKIQYVMQMAFSARYIERFADHITNIGENILYLVKGKTYKLN</sequence>
<feature type="domain" description="PhoU" evidence="2">
    <location>
        <begin position="19"/>
        <end position="105"/>
    </location>
</feature>
<dbReference type="Pfam" id="PF01895">
    <property type="entry name" value="PhoU"/>
    <property type="match status" value="2"/>
</dbReference>
<proteinExistence type="inferred from homology"/>
<comment type="subunit">
    <text evidence="1">Homodimer.</text>
</comment>
<keyword evidence="4" id="KW-1185">Reference proteome</keyword>
<accession>A0ABN0ZHL5</accession>
<evidence type="ECO:0000256" key="1">
    <source>
        <dbReference type="PIRNR" id="PIRNR003107"/>
    </source>
</evidence>
<dbReference type="RefSeq" id="WP_343754251.1">
    <property type="nucleotide sequence ID" value="NZ_BAAADM010000056.1"/>
</dbReference>
<dbReference type="PIRSF" id="PIRSF003107">
    <property type="entry name" value="PhoU"/>
    <property type="match status" value="1"/>
</dbReference>
<dbReference type="NCBIfam" id="TIGR02135">
    <property type="entry name" value="phoU_full"/>
    <property type="match status" value="1"/>
</dbReference>
<comment type="similarity">
    <text evidence="1">Belongs to the PhoU family.</text>
</comment>
<dbReference type="PANTHER" id="PTHR42930">
    <property type="entry name" value="PHOSPHATE-SPECIFIC TRANSPORT SYSTEM ACCESSORY PROTEIN PHOU"/>
    <property type="match status" value="1"/>
</dbReference>
<dbReference type="Gene3D" id="1.20.58.220">
    <property type="entry name" value="Phosphate transport system protein phou homolog 2, domain 2"/>
    <property type="match status" value="1"/>
</dbReference>
<dbReference type="InterPro" id="IPR026022">
    <property type="entry name" value="PhoU_dom"/>
</dbReference>
<keyword evidence="1" id="KW-0813">Transport</keyword>
<comment type="function">
    <text evidence="1">Plays a role in the regulation of phosphate uptake.</text>
</comment>
<evidence type="ECO:0000259" key="2">
    <source>
        <dbReference type="Pfam" id="PF01895"/>
    </source>
</evidence>
<organism evidence="3 4">
    <name type="scientific">Lentibacillus halophilus</name>
    <dbReference type="NCBI Taxonomy" id="295065"/>
    <lineage>
        <taxon>Bacteria</taxon>
        <taxon>Bacillati</taxon>
        <taxon>Bacillota</taxon>
        <taxon>Bacilli</taxon>
        <taxon>Bacillales</taxon>
        <taxon>Bacillaceae</taxon>
        <taxon>Lentibacillus</taxon>
    </lineage>
</organism>
<dbReference type="InterPro" id="IPR038078">
    <property type="entry name" value="PhoU-like_sf"/>
</dbReference>
<keyword evidence="1" id="KW-0963">Cytoplasm</keyword>
<comment type="subcellular location">
    <subcellularLocation>
        <location evidence="1">Cytoplasm</location>
    </subcellularLocation>
</comment>
<dbReference type="InterPro" id="IPR028366">
    <property type="entry name" value="PhoU"/>
</dbReference>
<keyword evidence="1" id="KW-0592">Phosphate transport</keyword>
<dbReference type="SUPFAM" id="SSF109755">
    <property type="entry name" value="PhoU-like"/>
    <property type="match status" value="1"/>
</dbReference>
<feature type="domain" description="PhoU" evidence="2">
    <location>
        <begin position="121"/>
        <end position="206"/>
    </location>
</feature>
<dbReference type="EMBL" id="BAAADM010000056">
    <property type="protein sequence ID" value="GAA0447998.1"/>
    <property type="molecule type" value="Genomic_DNA"/>
</dbReference>
<dbReference type="Proteomes" id="UP001501459">
    <property type="component" value="Unassembled WGS sequence"/>
</dbReference>
<name>A0ABN0ZHL5_9BACI</name>
<reference evidence="3 4" key="1">
    <citation type="journal article" date="2019" name="Int. J. Syst. Evol. Microbiol.">
        <title>The Global Catalogue of Microorganisms (GCM) 10K type strain sequencing project: providing services to taxonomists for standard genome sequencing and annotation.</title>
        <authorList>
            <consortium name="The Broad Institute Genomics Platform"/>
            <consortium name="The Broad Institute Genome Sequencing Center for Infectious Disease"/>
            <person name="Wu L."/>
            <person name="Ma J."/>
        </authorList>
    </citation>
    <scope>NUCLEOTIDE SEQUENCE [LARGE SCALE GENOMIC DNA]</scope>
    <source>
        <strain evidence="3 4">JCM 12149</strain>
    </source>
</reference>